<keyword evidence="2" id="KW-1185">Reference proteome</keyword>
<dbReference type="InterPro" id="IPR017748">
    <property type="entry name" value="TagF"/>
</dbReference>
<dbReference type="EMBL" id="CP014845">
    <property type="protein sequence ID" value="AMR81446.1"/>
    <property type="molecule type" value="Genomic_DNA"/>
</dbReference>
<dbReference type="RefSeq" id="WP_062803252.1">
    <property type="nucleotide sequence ID" value="NZ_CP014845.1"/>
</dbReference>
<evidence type="ECO:0000313" key="1">
    <source>
        <dbReference type="EMBL" id="AMR81446.1"/>
    </source>
</evidence>
<proteinExistence type="predicted"/>
<dbReference type="OrthoDB" id="9801841at2"/>
<evidence type="ECO:0000313" key="2">
    <source>
        <dbReference type="Proteomes" id="UP000075238"/>
    </source>
</evidence>
<dbReference type="Proteomes" id="UP000075238">
    <property type="component" value="Chromosome 2"/>
</dbReference>
<accession>A0A142JTN4</accession>
<reference evidence="1 2" key="1">
    <citation type="submission" date="2016-03" db="EMBL/GenBank/DDBJ databases">
        <title>Complete genome sequence of a novel chlorpyrifos degrading bacterium, Cupriavidus nantongensis sp. X1.</title>
        <authorList>
            <person name="Fang L."/>
        </authorList>
    </citation>
    <scope>NUCLEOTIDE SEQUENCE [LARGE SCALE GENOMIC DNA]</scope>
    <source>
        <strain evidence="1 2">X1</strain>
    </source>
</reference>
<gene>
    <name evidence="1" type="ORF">A2G96_27000</name>
</gene>
<dbReference type="STRING" id="1796606.A2G96_27000"/>
<dbReference type="AlphaFoldDB" id="A0A142JTN4"/>
<dbReference type="KEGG" id="cnan:A2G96_27000"/>
<protein>
    <submittedName>
        <fullName evidence="1">Type VI secretion protein</fullName>
    </submittedName>
</protein>
<dbReference type="Pfam" id="PF09867">
    <property type="entry name" value="TagF_N"/>
    <property type="match status" value="1"/>
</dbReference>
<dbReference type="InterPro" id="IPR038225">
    <property type="entry name" value="TagF_sf"/>
</dbReference>
<dbReference type="Gene3D" id="3.40.1730.10">
    <property type="entry name" value="pa0076 domain"/>
    <property type="match status" value="1"/>
</dbReference>
<sequence>MSQPTQLQLSYFGKIPSRGDFVKSANNTQLLDTLDRWLAQGMELLAEDPAWKACYDAWKPMHFAFLGSQSKLAIAGALMASSDLSSRRFPFLTAAAMEVERPLQFIARSPLALARLWTRAGQQMHALAQASDATEGLQQLAQSQLGVETGAGAQTHDASFADFIDFQTVAGLEHMLAGQGQHVRLRRTLLALGILLQPLMSSGSSHLEKGLTLPLPADPLYRSLVASFWLELVSRFLHRADFELSIFLGQIGGNERLVIGFNGASSRTLHGVISPLAYAEQNINIDDPEWVEQHVNGDYGMAKFVSYMDQPQLSLRLALDTFREVFAGE</sequence>
<dbReference type="NCBIfam" id="TIGR03373">
    <property type="entry name" value="VI_minor_4"/>
    <property type="match status" value="1"/>
</dbReference>
<organism evidence="1 2">
    <name type="scientific">Cupriavidus nantongensis</name>
    <dbReference type="NCBI Taxonomy" id="1796606"/>
    <lineage>
        <taxon>Bacteria</taxon>
        <taxon>Pseudomonadati</taxon>
        <taxon>Pseudomonadota</taxon>
        <taxon>Betaproteobacteria</taxon>
        <taxon>Burkholderiales</taxon>
        <taxon>Burkholderiaceae</taxon>
        <taxon>Cupriavidus</taxon>
    </lineage>
</organism>
<name>A0A142JTN4_9BURK</name>